<evidence type="ECO:0000313" key="3">
    <source>
        <dbReference type="EMBL" id="EHL02693.1"/>
    </source>
</evidence>
<evidence type="ECO:0000256" key="1">
    <source>
        <dbReference type="SAM" id="MobiDB-lite"/>
    </source>
</evidence>
<keyword evidence="4" id="KW-1185">Reference proteome</keyword>
<evidence type="ECO:0000256" key="2">
    <source>
        <dbReference type="SAM" id="Phobius"/>
    </source>
</evidence>
<accession>H0EFD5</accession>
<sequence length="136" mass="15496">MLQIWQFKNRRNQVFANGVILIALVFGFYFIHTATQSTQSPKPASVGTDSITTHSRSSCTVFDGIYDSFFYNPIIWDNKDQVDHILKYCPEVKIILGMKLDNDKPQAIQEIAQAEKEEEEKSAASNARPEVPKEKK</sequence>
<dbReference type="InParanoid" id="H0EFD5"/>
<feature type="compositionally biased region" description="Basic and acidic residues" evidence="1">
    <location>
        <begin position="113"/>
        <end position="122"/>
    </location>
</feature>
<reference evidence="3 4" key="1">
    <citation type="journal article" date="2012" name="Eukaryot. Cell">
        <title>Genome sequence of the fungus Glarea lozoyensis: the first genome sequence of a species from the Helotiaceae family.</title>
        <authorList>
            <person name="Youssar L."/>
            <person name="Gruening B.A."/>
            <person name="Erxleben A."/>
            <person name="Guenther S."/>
            <person name="Huettel W."/>
        </authorList>
    </citation>
    <scope>NUCLEOTIDE SEQUENCE [LARGE SCALE GENOMIC DNA]</scope>
    <source>
        <strain evidence="4">ATCC 74030 / MF5533</strain>
    </source>
</reference>
<name>H0EFD5_GLAL7</name>
<dbReference type="Proteomes" id="UP000005446">
    <property type="component" value="Unassembled WGS sequence"/>
</dbReference>
<keyword evidence="2" id="KW-0812">Transmembrane</keyword>
<dbReference type="AlphaFoldDB" id="H0EFD5"/>
<comment type="caution">
    <text evidence="3">The sequence shown here is derived from an EMBL/GenBank/DDBJ whole genome shotgun (WGS) entry which is preliminary data.</text>
</comment>
<dbReference type="HOGENOM" id="CLU_1875651_0_0_1"/>
<dbReference type="EMBL" id="AGUE01000020">
    <property type="protein sequence ID" value="EHL02693.1"/>
    <property type="molecule type" value="Genomic_DNA"/>
</dbReference>
<feature type="region of interest" description="Disordered" evidence="1">
    <location>
        <begin position="107"/>
        <end position="136"/>
    </location>
</feature>
<keyword evidence="2" id="KW-1133">Transmembrane helix</keyword>
<gene>
    <name evidence="3" type="ORF">M7I_1208</name>
</gene>
<keyword evidence="2" id="KW-0472">Membrane</keyword>
<evidence type="ECO:0000313" key="4">
    <source>
        <dbReference type="Proteomes" id="UP000005446"/>
    </source>
</evidence>
<organism evidence="3 4">
    <name type="scientific">Glarea lozoyensis (strain ATCC 74030 / MF5533)</name>
    <dbReference type="NCBI Taxonomy" id="1104152"/>
    <lineage>
        <taxon>Eukaryota</taxon>
        <taxon>Fungi</taxon>
        <taxon>Dikarya</taxon>
        <taxon>Ascomycota</taxon>
        <taxon>Pezizomycotina</taxon>
        <taxon>Leotiomycetes</taxon>
        <taxon>Helotiales</taxon>
        <taxon>Helotiaceae</taxon>
        <taxon>Glarea</taxon>
    </lineage>
</organism>
<feature type="transmembrane region" description="Helical" evidence="2">
    <location>
        <begin position="12"/>
        <end position="31"/>
    </location>
</feature>
<protein>
    <submittedName>
        <fullName evidence="3">Uncharacterized protein</fullName>
    </submittedName>
</protein>
<proteinExistence type="predicted"/>
<dbReference type="OrthoDB" id="10025998at2759"/>